<dbReference type="InterPro" id="IPR036390">
    <property type="entry name" value="WH_DNA-bd_sf"/>
</dbReference>
<evidence type="ECO:0000259" key="4">
    <source>
        <dbReference type="PROSITE" id="PS50931"/>
    </source>
</evidence>
<proteinExistence type="inferred from homology"/>
<keyword evidence="2" id="KW-0805">Transcription regulation</keyword>
<dbReference type="InterPro" id="IPR036388">
    <property type="entry name" value="WH-like_DNA-bd_sf"/>
</dbReference>
<dbReference type="AlphaFoldDB" id="A0A3S4LM04"/>
<evidence type="ECO:0000313" key="6">
    <source>
        <dbReference type="Proteomes" id="UP000275777"/>
    </source>
</evidence>
<protein>
    <submittedName>
        <fullName evidence="5">Chromosome replication initiation inhibitor protein</fullName>
    </submittedName>
</protein>
<sequence>MTLTQLEIFALVAEMQGFTAAAARLGISQSGVSHAVRELERELAWNCCNGGRAGWS</sequence>
<dbReference type="Pfam" id="PF00126">
    <property type="entry name" value="HTH_1"/>
    <property type="match status" value="1"/>
</dbReference>
<dbReference type="PANTHER" id="PTHR30126">
    <property type="entry name" value="HTH-TYPE TRANSCRIPTIONAL REGULATOR"/>
    <property type="match status" value="1"/>
</dbReference>
<feature type="domain" description="HTH lysR-type" evidence="4">
    <location>
        <begin position="1"/>
        <end position="43"/>
    </location>
</feature>
<evidence type="ECO:0000313" key="5">
    <source>
        <dbReference type="EMBL" id="VEB45486.1"/>
    </source>
</evidence>
<dbReference type="SUPFAM" id="SSF46785">
    <property type="entry name" value="Winged helix' DNA-binding domain"/>
    <property type="match status" value="1"/>
</dbReference>
<dbReference type="Gene3D" id="1.10.10.10">
    <property type="entry name" value="Winged helix-like DNA-binding domain superfamily/Winged helix DNA-binding domain"/>
    <property type="match status" value="1"/>
</dbReference>
<keyword evidence="3" id="KW-0804">Transcription</keyword>
<organism evidence="5 6">
    <name type="scientific">Chromobacterium violaceum</name>
    <dbReference type="NCBI Taxonomy" id="536"/>
    <lineage>
        <taxon>Bacteria</taxon>
        <taxon>Pseudomonadati</taxon>
        <taxon>Pseudomonadota</taxon>
        <taxon>Betaproteobacteria</taxon>
        <taxon>Neisseriales</taxon>
        <taxon>Chromobacteriaceae</taxon>
        <taxon>Chromobacterium</taxon>
    </lineage>
</organism>
<reference evidence="5 6" key="1">
    <citation type="submission" date="2018-12" db="EMBL/GenBank/DDBJ databases">
        <authorList>
            <consortium name="Pathogen Informatics"/>
        </authorList>
    </citation>
    <scope>NUCLEOTIDE SEQUENCE [LARGE SCALE GENOMIC DNA]</scope>
    <source>
        <strain evidence="5 6">NCTC9695</strain>
    </source>
</reference>
<dbReference type="InterPro" id="IPR000847">
    <property type="entry name" value="LysR_HTH_N"/>
</dbReference>
<dbReference type="PANTHER" id="PTHR30126:SF39">
    <property type="entry name" value="HTH-TYPE TRANSCRIPTIONAL REGULATOR CYSL"/>
    <property type="match status" value="1"/>
</dbReference>
<dbReference type="EMBL" id="LR134182">
    <property type="protein sequence ID" value="VEB45486.1"/>
    <property type="molecule type" value="Genomic_DNA"/>
</dbReference>
<evidence type="ECO:0000256" key="3">
    <source>
        <dbReference type="ARBA" id="ARBA00023163"/>
    </source>
</evidence>
<gene>
    <name evidence="5" type="ORF">NCTC9695_06006</name>
</gene>
<accession>A0A3S4LM04</accession>
<dbReference type="Proteomes" id="UP000275777">
    <property type="component" value="Chromosome"/>
</dbReference>
<evidence type="ECO:0000256" key="2">
    <source>
        <dbReference type="ARBA" id="ARBA00023015"/>
    </source>
</evidence>
<evidence type="ECO:0000256" key="1">
    <source>
        <dbReference type="ARBA" id="ARBA00009437"/>
    </source>
</evidence>
<comment type="similarity">
    <text evidence="1">Belongs to the LysR transcriptional regulatory family.</text>
</comment>
<dbReference type="PROSITE" id="PS50931">
    <property type="entry name" value="HTH_LYSR"/>
    <property type="match status" value="1"/>
</dbReference>
<name>A0A3S4LM04_CHRVL</name>
<dbReference type="GO" id="GO:0003700">
    <property type="term" value="F:DNA-binding transcription factor activity"/>
    <property type="evidence" value="ECO:0007669"/>
    <property type="project" value="InterPro"/>
</dbReference>
<dbReference type="GO" id="GO:0000976">
    <property type="term" value="F:transcription cis-regulatory region binding"/>
    <property type="evidence" value="ECO:0007669"/>
    <property type="project" value="TreeGrafter"/>
</dbReference>